<reference evidence="7 8" key="1">
    <citation type="submission" date="2020-08" db="EMBL/GenBank/DDBJ databases">
        <title>Genomic Encyclopedia of Type Strains, Phase IV (KMG-IV): sequencing the most valuable type-strain genomes for metagenomic binning, comparative biology and taxonomic classification.</title>
        <authorList>
            <person name="Goeker M."/>
        </authorList>
    </citation>
    <scope>NUCLEOTIDE SEQUENCE [LARGE SCALE GENOMIC DNA]</scope>
    <source>
        <strain evidence="7 8">DSM 101465</strain>
    </source>
</reference>
<feature type="transmembrane region" description="Helical" evidence="5">
    <location>
        <begin position="163"/>
        <end position="189"/>
    </location>
</feature>
<comment type="caution">
    <text evidence="7">The sequence shown here is derived from an EMBL/GenBank/DDBJ whole genome shotgun (WGS) entry which is preliminary data.</text>
</comment>
<evidence type="ECO:0000259" key="6">
    <source>
        <dbReference type="Pfam" id="PF07298"/>
    </source>
</evidence>
<name>A0A841KJV6_9HYPH</name>
<dbReference type="EMBL" id="JACHEH010000009">
    <property type="protein sequence ID" value="MBB6169663.1"/>
    <property type="molecule type" value="Genomic_DNA"/>
</dbReference>
<keyword evidence="3 5" id="KW-1133">Transmembrane helix</keyword>
<comment type="subcellular location">
    <subcellularLocation>
        <location evidence="1">Membrane</location>
        <topology evidence="1">Multi-pass membrane protein</topology>
    </subcellularLocation>
</comment>
<evidence type="ECO:0000313" key="7">
    <source>
        <dbReference type="EMBL" id="MBB6169663.1"/>
    </source>
</evidence>
<evidence type="ECO:0000256" key="3">
    <source>
        <dbReference type="ARBA" id="ARBA00022989"/>
    </source>
</evidence>
<evidence type="ECO:0000256" key="2">
    <source>
        <dbReference type="ARBA" id="ARBA00022692"/>
    </source>
</evidence>
<evidence type="ECO:0000256" key="4">
    <source>
        <dbReference type="ARBA" id="ARBA00023136"/>
    </source>
</evidence>
<feature type="transmembrane region" description="Helical" evidence="5">
    <location>
        <begin position="36"/>
        <end position="55"/>
    </location>
</feature>
<gene>
    <name evidence="7" type="ORF">HNQ73_003315</name>
</gene>
<evidence type="ECO:0000256" key="5">
    <source>
        <dbReference type="SAM" id="Phobius"/>
    </source>
</evidence>
<evidence type="ECO:0000256" key="1">
    <source>
        <dbReference type="ARBA" id="ARBA00004141"/>
    </source>
</evidence>
<feature type="transmembrane region" description="Helical" evidence="5">
    <location>
        <begin position="76"/>
        <end position="95"/>
    </location>
</feature>
<accession>A0A841KJV6</accession>
<dbReference type="Proteomes" id="UP000588017">
    <property type="component" value="Unassembled WGS sequence"/>
</dbReference>
<keyword evidence="2 5" id="KW-0812">Transmembrane</keyword>
<dbReference type="InterPro" id="IPR009915">
    <property type="entry name" value="NnrU_dom"/>
</dbReference>
<dbReference type="AlphaFoldDB" id="A0A841KJV6"/>
<keyword evidence="4 5" id="KW-0472">Membrane</keyword>
<sequence length="191" mass="20796">MALLIIGLAVFFAAHVFTMFRGPRAAAVARLGEAGYKALYSVVSLVGLVLIVWGFGRYRAEGYVPLWDPPLWGRHLALALMWPVFVLLVAAYLPGAIKRKIRHPMFAAVKIWAFAHLLANGDLGSLLLFGSFLTWAVVGRIAARRRPGADETVPAGSLRNDVVALLAGTIIYVAFLFWLHPLLIGIPVLPA</sequence>
<feature type="transmembrane region" description="Helical" evidence="5">
    <location>
        <begin position="126"/>
        <end position="143"/>
    </location>
</feature>
<dbReference type="Pfam" id="PF07298">
    <property type="entry name" value="NnrU"/>
    <property type="match status" value="1"/>
</dbReference>
<evidence type="ECO:0000313" key="8">
    <source>
        <dbReference type="Proteomes" id="UP000588017"/>
    </source>
</evidence>
<organism evidence="7 8">
    <name type="scientific">Chelatococcus composti</name>
    <dbReference type="NCBI Taxonomy" id="1743235"/>
    <lineage>
        <taxon>Bacteria</taxon>
        <taxon>Pseudomonadati</taxon>
        <taxon>Pseudomonadota</taxon>
        <taxon>Alphaproteobacteria</taxon>
        <taxon>Hyphomicrobiales</taxon>
        <taxon>Chelatococcaceae</taxon>
        <taxon>Chelatococcus</taxon>
    </lineage>
</organism>
<dbReference type="GO" id="GO:0016020">
    <property type="term" value="C:membrane"/>
    <property type="evidence" value="ECO:0007669"/>
    <property type="project" value="UniProtKB-SubCell"/>
</dbReference>
<protein>
    <submittedName>
        <fullName evidence="7">Putative membrane protein</fullName>
    </submittedName>
</protein>
<feature type="domain" description="NnrU" evidence="6">
    <location>
        <begin position="3"/>
        <end position="187"/>
    </location>
</feature>
<dbReference type="RefSeq" id="WP_183336251.1">
    <property type="nucleotide sequence ID" value="NZ_BMHX01000009.1"/>
</dbReference>
<proteinExistence type="predicted"/>
<keyword evidence="8" id="KW-1185">Reference proteome</keyword>